<dbReference type="Proteomes" id="UP000314294">
    <property type="component" value="Unassembled WGS sequence"/>
</dbReference>
<gene>
    <name evidence="2" type="ORF">EYF80_018150</name>
</gene>
<dbReference type="EMBL" id="SRLO01000147">
    <property type="protein sequence ID" value="TNN71625.1"/>
    <property type="molecule type" value="Genomic_DNA"/>
</dbReference>
<reference evidence="2 3" key="1">
    <citation type="submission" date="2019-03" db="EMBL/GenBank/DDBJ databases">
        <title>First draft genome of Liparis tanakae, snailfish: a comprehensive survey of snailfish specific genes.</title>
        <authorList>
            <person name="Kim W."/>
            <person name="Song I."/>
            <person name="Jeong J.-H."/>
            <person name="Kim D."/>
            <person name="Kim S."/>
            <person name="Ryu S."/>
            <person name="Song J.Y."/>
            <person name="Lee S.K."/>
        </authorList>
    </citation>
    <scope>NUCLEOTIDE SEQUENCE [LARGE SCALE GENOMIC DNA]</scope>
    <source>
        <tissue evidence="2">Muscle</tissue>
    </source>
</reference>
<name>A0A4Z2I2D1_9TELE</name>
<feature type="compositionally biased region" description="Basic and acidic residues" evidence="1">
    <location>
        <begin position="16"/>
        <end position="39"/>
    </location>
</feature>
<proteinExistence type="predicted"/>
<sequence length="79" mass="9338">MKEQLKEHLKEQLKEHLKEQLKEHLATPTEQRRSDRQPRGIDPPVAHQKDSSHIPRVPRARLEQRFLSSLDNNSNNNNN</sequence>
<comment type="caution">
    <text evidence="2">The sequence shown here is derived from an EMBL/GenBank/DDBJ whole genome shotgun (WGS) entry which is preliminary data.</text>
</comment>
<feature type="region of interest" description="Disordered" evidence="1">
    <location>
        <begin position="16"/>
        <end position="59"/>
    </location>
</feature>
<organism evidence="2 3">
    <name type="scientific">Liparis tanakae</name>
    <name type="common">Tanaka's snailfish</name>
    <dbReference type="NCBI Taxonomy" id="230148"/>
    <lineage>
        <taxon>Eukaryota</taxon>
        <taxon>Metazoa</taxon>
        <taxon>Chordata</taxon>
        <taxon>Craniata</taxon>
        <taxon>Vertebrata</taxon>
        <taxon>Euteleostomi</taxon>
        <taxon>Actinopterygii</taxon>
        <taxon>Neopterygii</taxon>
        <taxon>Teleostei</taxon>
        <taxon>Neoteleostei</taxon>
        <taxon>Acanthomorphata</taxon>
        <taxon>Eupercaria</taxon>
        <taxon>Perciformes</taxon>
        <taxon>Cottioidei</taxon>
        <taxon>Cottales</taxon>
        <taxon>Liparidae</taxon>
        <taxon>Liparis</taxon>
    </lineage>
</organism>
<keyword evidence="3" id="KW-1185">Reference proteome</keyword>
<accession>A0A4Z2I2D1</accession>
<evidence type="ECO:0000313" key="3">
    <source>
        <dbReference type="Proteomes" id="UP000314294"/>
    </source>
</evidence>
<evidence type="ECO:0000313" key="2">
    <source>
        <dbReference type="EMBL" id="TNN71625.1"/>
    </source>
</evidence>
<protein>
    <submittedName>
        <fullName evidence="2">Uncharacterized protein</fullName>
    </submittedName>
</protein>
<evidence type="ECO:0000256" key="1">
    <source>
        <dbReference type="SAM" id="MobiDB-lite"/>
    </source>
</evidence>
<dbReference type="AlphaFoldDB" id="A0A4Z2I2D1"/>